<gene>
    <name evidence="2" type="ORF">EW146_g4757</name>
</gene>
<evidence type="ECO:0000313" key="2">
    <source>
        <dbReference type="EMBL" id="THH15776.1"/>
    </source>
</evidence>
<evidence type="ECO:0000313" key="3">
    <source>
        <dbReference type="Proteomes" id="UP000310158"/>
    </source>
</evidence>
<dbReference type="EMBL" id="SGPL01000191">
    <property type="protein sequence ID" value="THH15776.1"/>
    <property type="molecule type" value="Genomic_DNA"/>
</dbReference>
<proteinExistence type="predicted"/>
<dbReference type="OrthoDB" id="40334at2759"/>
<feature type="compositionally biased region" description="Low complexity" evidence="1">
    <location>
        <begin position="34"/>
        <end position="48"/>
    </location>
</feature>
<dbReference type="Proteomes" id="UP000310158">
    <property type="component" value="Unassembled WGS sequence"/>
</dbReference>
<organism evidence="2 3">
    <name type="scientific">Bondarzewia mesenterica</name>
    <dbReference type="NCBI Taxonomy" id="1095465"/>
    <lineage>
        <taxon>Eukaryota</taxon>
        <taxon>Fungi</taxon>
        <taxon>Dikarya</taxon>
        <taxon>Basidiomycota</taxon>
        <taxon>Agaricomycotina</taxon>
        <taxon>Agaricomycetes</taxon>
        <taxon>Russulales</taxon>
        <taxon>Bondarzewiaceae</taxon>
        <taxon>Bondarzewia</taxon>
    </lineage>
</organism>
<comment type="caution">
    <text evidence="2">The sequence shown here is derived from an EMBL/GenBank/DDBJ whole genome shotgun (WGS) entry which is preliminary data.</text>
</comment>
<sequence>MAEIFHLTYPIYTDPTLELYHALGMTLRATSSDASPAHAHAHSQSLSHVHPHGGRSDVVEEGNGAGYVKHGAVGGLAMVVRHALKVGMPVWAKGGDVAQLGGEFVLGPGCVAFLAVLSSPPPPDWKLLNLFLFLFLVWWDDRLMCTYAHRMRTRRGHAAVLTVLQAAGVSFSQPSSSSSSSSSMGSLGKKSAVQVVLDEDEEQWMAQRRRSLARMRSRKAKRRGGFVDFPEDEEEEEEGEMGMIQRSMVGGGGGVWDAVREVGDADAEWEGKVLSIVPEEVEREGGYCCRDVGPEGWSKEEGQQRVEWDSNCSSESAVIVDLVPRGSGEDAGGGWRSEIWVGRFRGGFRASMVVLM</sequence>
<evidence type="ECO:0000256" key="1">
    <source>
        <dbReference type="SAM" id="MobiDB-lite"/>
    </source>
</evidence>
<protein>
    <submittedName>
        <fullName evidence="2">Uncharacterized protein</fullName>
    </submittedName>
</protein>
<reference evidence="2 3" key="1">
    <citation type="submission" date="2019-02" db="EMBL/GenBank/DDBJ databases">
        <title>Genome sequencing of the rare red list fungi Bondarzewia mesenterica.</title>
        <authorList>
            <person name="Buettner E."/>
            <person name="Kellner H."/>
        </authorList>
    </citation>
    <scope>NUCLEOTIDE SEQUENCE [LARGE SCALE GENOMIC DNA]</scope>
    <source>
        <strain evidence="2 3">DSM 108281</strain>
    </source>
</reference>
<dbReference type="AlphaFoldDB" id="A0A4S4LTK9"/>
<feature type="region of interest" description="Disordered" evidence="1">
    <location>
        <begin position="34"/>
        <end position="56"/>
    </location>
</feature>
<keyword evidence="3" id="KW-1185">Reference proteome</keyword>
<accession>A0A4S4LTK9</accession>
<name>A0A4S4LTK9_9AGAM</name>